<geneLocation type="plasmid" evidence="2">
    <name>cai42_Plasmidb</name>
</geneLocation>
<accession>A0A159Z980</accession>
<organism evidence="1 2">
    <name type="scientific">Frigidibacter mobilis</name>
    <dbReference type="NCBI Taxonomy" id="1335048"/>
    <lineage>
        <taxon>Bacteria</taxon>
        <taxon>Pseudomonadati</taxon>
        <taxon>Pseudomonadota</taxon>
        <taxon>Alphaproteobacteria</taxon>
        <taxon>Rhodobacterales</taxon>
        <taxon>Paracoccaceae</taxon>
        <taxon>Frigidibacter</taxon>
    </lineage>
</organism>
<dbReference type="Proteomes" id="UP000076128">
    <property type="component" value="Plasmid pcai42B"/>
</dbReference>
<proteinExistence type="predicted"/>
<evidence type="ECO:0000313" key="1">
    <source>
        <dbReference type="EMBL" id="AMY72127.1"/>
    </source>
</evidence>
<dbReference type="KEGG" id="daa:AKL17_2p0005"/>
<dbReference type="RefSeq" id="WP_066819069.1">
    <property type="nucleotide sequence ID" value="NZ_CP012663.1"/>
</dbReference>
<protein>
    <submittedName>
        <fullName evidence="1">Uncharacterized protein</fullName>
    </submittedName>
</protein>
<gene>
    <name evidence="1" type="ORF">AKL17_2p0005</name>
</gene>
<dbReference type="EMBL" id="CP012663">
    <property type="protein sequence ID" value="AMY72127.1"/>
    <property type="molecule type" value="Genomic_DNA"/>
</dbReference>
<sequence>MADDLTMHRRLADLPAPAADNDPLADARLMARAAGFGDRVDLFIIARARGHRIMPEGTA</sequence>
<keyword evidence="1" id="KW-0614">Plasmid</keyword>
<reference evidence="1 2" key="1">
    <citation type="submission" date="2015-09" db="EMBL/GenBank/DDBJ databases">
        <title>Complete genome sequence of Defluviimonas alba cai42t isolated from an oilfield in Xinjiang.</title>
        <authorList>
            <person name="Geng S."/>
            <person name="Pan X."/>
            <person name="Wu X."/>
        </authorList>
    </citation>
    <scope>NUCLEOTIDE SEQUENCE [LARGE SCALE GENOMIC DNA]</scope>
    <source>
        <strain evidence="2">cai42</strain>
        <plasmid evidence="2">cai42_Plasmidb</plasmid>
    </source>
</reference>
<dbReference type="AlphaFoldDB" id="A0A159Z980"/>
<name>A0A159Z980_9RHOB</name>
<keyword evidence="2" id="KW-1185">Reference proteome</keyword>
<evidence type="ECO:0000313" key="2">
    <source>
        <dbReference type="Proteomes" id="UP000076128"/>
    </source>
</evidence>